<feature type="region of interest" description="Disordered" evidence="17">
    <location>
        <begin position="415"/>
        <end position="437"/>
    </location>
</feature>
<keyword evidence="14" id="KW-0325">Glycoprotein</keyword>
<dbReference type="GO" id="GO:0004674">
    <property type="term" value="F:protein serine/threonine kinase activity"/>
    <property type="evidence" value="ECO:0000318"/>
    <property type="project" value="GO_Central"/>
</dbReference>
<evidence type="ECO:0000256" key="16">
    <source>
        <dbReference type="RuleBase" id="RU000304"/>
    </source>
</evidence>
<reference evidence="21 22" key="1">
    <citation type="journal article" date="2013" name="Proc. Natl. Acad. Sci. U.S.A.">
        <title>Fine-scale variation in meiotic recombination in Mimulus inferred from population shotgun sequencing.</title>
        <authorList>
            <person name="Hellsten U."/>
            <person name="Wright K.M."/>
            <person name="Jenkins J."/>
            <person name="Shu S."/>
            <person name="Yuan Y."/>
            <person name="Wessler S.R."/>
            <person name="Schmutz J."/>
            <person name="Willis J.H."/>
            <person name="Rokhsar D.S."/>
        </authorList>
    </citation>
    <scope>NUCLEOTIDE SEQUENCE [LARGE SCALE GENOMIC DNA]</scope>
    <source>
        <strain evidence="22">cv. DUN x IM62</strain>
    </source>
</reference>
<dbReference type="SUPFAM" id="SSF56112">
    <property type="entry name" value="Protein kinase-like (PK-like)"/>
    <property type="match status" value="1"/>
</dbReference>
<evidence type="ECO:0000256" key="4">
    <source>
        <dbReference type="ARBA" id="ARBA00022679"/>
    </source>
</evidence>
<evidence type="ECO:0000256" key="2">
    <source>
        <dbReference type="ARBA" id="ARBA00022527"/>
    </source>
</evidence>
<evidence type="ECO:0000256" key="14">
    <source>
        <dbReference type="ARBA" id="ARBA00023180"/>
    </source>
</evidence>
<keyword evidence="7" id="KW-0677">Repeat</keyword>
<sequence>VAAGNSTAPDFQAIFALLQCTPDISSDECNDCLMDAAQRISGCCDGKKRDASHTVTLGVIPISVCKILGACVGVCLRMKRKTKQDRETLANDGEVSAVESLQHDFSIVRAATNNFSESNKLGQGGFGVVYKGKFQNGQEIAVKRLSTSSRGQGDLEFKNEVLLIAKLQHRNLVRLLGFALEGKERLLVYELVQNASLDRFVFDPIKRFYFDWEKRYKVIVGIARGLHYLHEDSSFRIIHRDIKAENILLDAELNPKIADFGTARLFQQDQSGANTRRIVGTYGYMAPEYARNGQFSVKLDVYSFGVLVLEIISGQKNNSFNKGENTESMLSFAWRNWREGKAKKMIDPTLKSSSGSFRDILRCIHIGFLCVQENAVDRPTMASVVVMLKSFSITLARPSRPAFFIPNSRDVKLSKSSDSKLADQSKNEASITDLYPR</sequence>
<dbReference type="eggNOG" id="ENOG502QWDY">
    <property type="taxonomic scope" value="Eukaryota"/>
</dbReference>
<feature type="domain" description="Protein kinase" evidence="19">
    <location>
        <begin position="115"/>
        <end position="392"/>
    </location>
</feature>
<dbReference type="GO" id="GO:0005886">
    <property type="term" value="C:plasma membrane"/>
    <property type="evidence" value="ECO:0000318"/>
    <property type="project" value="GO_Central"/>
</dbReference>
<evidence type="ECO:0000256" key="10">
    <source>
        <dbReference type="ARBA" id="ARBA00022840"/>
    </source>
</evidence>
<keyword evidence="8 15" id="KW-0547">Nucleotide-binding</keyword>
<dbReference type="InterPro" id="IPR017441">
    <property type="entry name" value="Protein_kinase_ATP_BS"/>
</dbReference>
<organism evidence="21 22">
    <name type="scientific">Erythranthe guttata</name>
    <name type="common">Yellow monkey flower</name>
    <name type="synonym">Mimulus guttatus</name>
    <dbReference type="NCBI Taxonomy" id="4155"/>
    <lineage>
        <taxon>Eukaryota</taxon>
        <taxon>Viridiplantae</taxon>
        <taxon>Streptophyta</taxon>
        <taxon>Embryophyta</taxon>
        <taxon>Tracheophyta</taxon>
        <taxon>Spermatophyta</taxon>
        <taxon>Magnoliopsida</taxon>
        <taxon>eudicotyledons</taxon>
        <taxon>Gunneridae</taxon>
        <taxon>Pentapetalae</taxon>
        <taxon>asterids</taxon>
        <taxon>lamiids</taxon>
        <taxon>Lamiales</taxon>
        <taxon>Phrymaceae</taxon>
        <taxon>Erythranthe</taxon>
    </lineage>
</organism>
<dbReference type="GO" id="GO:0005524">
    <property type="term" value="F:ATP binding"/>
    <property type="evidence" value="ECO:0007669"/>
    <property type="project" value="UniProtKB-UniRule"/>
</dbReference>
<dbReference type="EMBL" id="KI631788">
    <property type="protein sequence ID" value="EYU26072.1"/>
    <property type="molecule type" value="Genomic_DNA"/>
</dbReference>
<dbReference type="InterPro" id="IPR038408">
    <property type="entry name" value="GNK2_sf"/>
</dbReference>
<keyword evidence="3" id="KW-0597">Phosphoprotein</keyword>
<evidence type="ECO:0000256" key="8">
    <source>
        <dbReference type="ARBA" id="ARBA00022741"/>
    </source>
</evidence>
<feature type="binding site" evidence="15">
    <location>
        <position position="143"/>
    </location>
    <ligand>
        <name>ATP</name>
        <dbReference type="ChEBI" id="CHEBI:30616"/>
    </ligand>
</feature>
<keyword evidence="12 18" id="KW-0472">Membrane</keyword>
<accession>A0A022QBN2</accession>
<keyword evidence="11 18" id="KW-1133">Transmembrane helix</keyword>
<dbReference type="STRING" id="4155.A0A022QBN2"/>
<dbReference type="PANTHER" id="PTHR27002">
    <property type="entry name" value="RECEPTOR-LIKE SERINE/THREONINE-PROTEIN KINASE SD1-8"/>
    <property type="match status" value="1"/>
</dbReference>
<dbReference type="Pfam" id="PF01657">
    <property type="entry name" value="Stress-antifung"/>
    <property type="match status" value="1"/>
</dbReference>
<keyword evidence="6" id="KW-0732">Signal</keyword>
<evidence type="ECO:0000256" key="7">
    <source>
        <dbReference type="ARBA" id="ARBA00022737"/>
    </source>
</evidence>
<dbReference type="PROSITE" id="PS00107">
    <property type="entry name" value="PROTEIN_KINASE_ATP"/>
    <property type="match status" value="1"/>
</dbReference>
<keyword evidence="13" id="KW-0675">Receptor</keyword>
<evidence type="ECO:0000259" key="19">
    <source>
        <dbReference type="PROSITE" id="PS50011"/>
    </source>
</evidence>
<evidence type="ECO:0000256" key="13">
    <source>
        <dbReference type="ARBA" id="ARBA00023170"/>
    </source>
</evidence>
<evidence type="ECO:0000256" key="6">
    <source>
        <dbReference type="ARBA" id="ARBA00022729"/>
    </source>
</evidence>
<dbReference type="PANTHER" id="PTHR27002:SF1074">
    <property type="entry name" value="CYSTEINE-RICH RECEPTOR-KINASE-LIKE PROTEIN"/>
    <property type="match status" value="1"/>
</dbReference>
<dbReference type="InterPro" id="IPR000719">
    <property type="entry name" value="Prot_kinase_dom"/>
</dbReference>
<evidence type="ECO:0000256" key="15">
    <source>
        <dbReference type="PROSITE-ProRule" id="PRU10141"/>
    </source>
</evidence>
<dbReference type="GO" id="GO:0009737">
    <property type="term" value="P:response to abscisic acid"/>
    <property type="evidence" value="ECO:0007669"/>
    <property type="project" value="UniProtKB-ARBA"/>
</dbReference>
<evidence type="ECO:0000313" key="21">
    <source>
        <dbReference type="EMBL" id="EYU26072.1"/>
    </source>
</evidence>
<evidence type="ECO:0000256" key="9">
    <source>
        <dbReference type="ARBA" id="ARBA00022777"/>
    </source>
</evidence>
<dbReference type="Gene3D" id="3.30.200.20">
    <property type="entry name" value="Phosphorylase Kinase, domain 1"/>
    <property type="match status" value="1"/>
</dbReference>
<dbReference type="InterPro" id="IPR002902">
    <property type="entry name" value="GNK2"/>
</dbReference>
<feature type="compositionally biased region" description="Basic and acidic residues" evidence="17">
    <location>
        <begin position="415"/>
        <end position="426"/>
    </location>
</feature>
<dbReference type="Pfam" id="PF00069">
    <property type="entry name" value="Pkinase"/>
    <property type="match status" value="1"/>
</dbReference>
<dbReference type="Gene3D" id="3.30.430.20">
    <property type="entry name" value="Gnk2 domain, C-X8-C-X2-C motif"/>
    <property type="match status" value="1"/>
</dbReference>
<comment type="subcellular location">
    <subcellularLocation>
        <location evidence="1">Membrane</location>
        <topology evidence="1">Single-pass membrane protein</topology>
    </subcellularLocation>
</comment>
<gene>
    <name evidence="21" type="ORF">MIMGU_mgv1a024803mg</name>
</gene>
<evidence type="ECO:0000259" key="20">
    <source>
        <dbReference type="PROSITE" id="PS51473"/>
    </source>
</evidence>
<dbReference type="FunFam" id="1.10.510.10:FF:000343">
    <property type="entry name" value="Cysteine-rich receptor-like protein kinase 28"/>
    <property type="match status" value="1"/>
</dbReference>
<dbReference type="AlphaFoldDB" id="A0A022QBN2"/>
<dbReference type="PROSITE" id="PS51473">
    <property type="entry name" value="GNK2"/>
    <property type="match status" value="1"/>
</dbReference>
<evidence type="ECO:0008006" key="23">
    <source>
        <dbReference type="Google" id="ProtNLM"/>
    </source>
</evidence>
<keyword evidence="22" id="KW-1185">Reference proteome</keyword>
<feature type="domain" description="Gnk2-homologous" evidence="20">
    <location>
        <begin position="1"/>
        <end position="67"/>
    </location>
</feature>
<dbReference type="SMART" id="SM00220">
    <property type="entry name" value="S_TKc"/>
    <property type="match status" value="1"/>
</dbReference>
<dbReference type="PROSITE" id="PS50011">
    <property type="entry name" value="PROTEIN_KINASE_DOM"/>
    <property type="match status" value="1"/>
</dbReference>
<feature type="non-terminal residue" evidence="21">
    <location>
        <position position="1"/>
    </location>
</feature>
<evidence type="ECO:0000256" key="11">
    <source>
        <dbReference type="ARBA" id="ARBA00022989"/>
    </source>
</evidence>
<dbReference type="Gene3D" id="1.10.510.10">
    <property type="entry name" value="Transferase(Phosphotransferase) domain 1"/>
    <property type="match status" value="1"/>
</dbReference>
<evidence type="ECO:0000256" key="12">
    <source>
        <dbReference type="ARBA" id="ARBA00023136"/>
    </source>
</evidence>
<dbReference type="GO" id="GO:0007165">
    <property type="term" value="P:signal transduction"/>
    <property type="evidence" value="ECO:0000318"/>
    <property type="project" value="GO_Central"/>
</dbReference>
<keyword evidence="5 18" id="KW-0812">Transmembrane</keyword>
<dbReference type="CDD" id="cd23509">
    <property type="entry name" value="Gnk2-like"/>
    <property type="match status" value="1"/>
</dbReference>
<comment type="similarity">
    <text evidence="16">Belongs to the protein kinase superfamily.</text>
</comment>
<evidence type="ECO:0000256" key="1">
    <source>
        <dbReference type="ARBA" id="ARBA00004167"/>
    </source>
</evidence>
<dbReference type="GO" id="GO:0006955">
    <property type="term" value="P:immune response"/>
    <property type="evidence" value="ECO:0000318"/>
    <property type="project" value="GO_Central"/>
</dbReference>
<evidence type="ECO:0000313" key="22">
    <source>
        <dbReference type="Proteomes" id="UP000030748"/>
    </source>
</evidence>
<protein>
    <recommendedName>
        <fullName evidence="23">Protein kinase domain-containing protein</fullName>
    </recommendedName>
</protein>
<evidence type="ECO:0000256" key="3">
    <source>
        <dbReference type="ARBA" id="ARBA00022553"/>
    </source>
</evidence>
<keyword evidence="4" id="KW-0808">Transferase</keyword>
<feature type="transmembrane region" description="Helical" evidence="18">
    <location>
        <begin position="55"/>
        <end position="76"/>
    </location>
</feature>
<dbReference type="InterPro" id="IPR011009">
    <property type="entry name" value="Kinase-like_dom_sf"/>
</dbReference>
<keyword evidence="10 15" id="KW-0067">ATP-binding</keyword>
<proteinExistence type="inferred from homology"/>
<dbReference type="FunFam" id="3.30.200.20:FF:000142">
    <property type="entry name" value="Cysteine-rich receptor-like protein kinase 10"/>
    <property type="match status" value="1"/>
</dbReference>
<evidence type="ECO:0000256" key="18">
    <source>
        <dbReference type="SAM" id="Phobius"/>
    </source>
</evidence>
<dbReference type="Proteomes" id="UP000030748">
    <property type="component" value="Unassembled WGS sequence"/>
</dbReference>
<dbReference type="CDD" id="cd14066">
    <property type="entry name" value="STKc_IRAK"/>
    <property type="match status" value="1"/>
</dbReference>
<keyword evidence="2 16" id="KW-0723">Serine/threonine-protein kinase</keyword>
<dbReference type="InterPro" id="IPR008271">
    <property type="entry name" value="Ser/Thr_kinase_AS"/>
</dbReference>
<evidence type="ECO:0000256" key="5">
    <source>
        <dbReference type="ARBA" id="ARBA00022692"/>
    </source>
</evidence>
<dbReference type="PROSITE" id="PS00108">
    <property type="entry name" value="PROTEIN_KINASE_ST"/>
    <property type="match status" value="1"/>
</dbReference>
<keyword evidence="9" id="KW-0418">Kinase</keyword>
<evidence type="ECO:0000256" key="17">
    <source>
        <dbReference type="SAM" id="MobiDB-lite"/>
    </source>
</evidence>
<name>A0A022QBN2_ERYGU</name>